<dbReference type="VEuPathDB" id="FungiDB:PYU1_G012539"/>
<accession>K3X5R6</accession>
<reference evidence="2" key="3">
    <citation type="submission" date="2015-02" db="UniProtKB">
        <authorList>
            <consortium name="EnsemblProtists"/>
        </authorList>
    </citation>
    <scope>IDENTIFICATION</scope>
    <source>
        <strain evidence="2">DAOM BR144</strain>
    </source>
</reference>
<dbReference type="PROSITE" id="PS50003">
    <property type="entry name" value="PH_DOMAIN"/>
    <property type="match status" value="1"/>
</dbReference>
<dbReference type="EnsemblProtists" id="PYU1_T012565">
    <property type="protein sequence ID" value="PYU1_T012565"/>
    <property type="gene ID" value="PYU1_G012539"/>
</dbReference>
<organism evidence="2 3">
    <name type="scientific">Globisporangium ultimum (strain ATCC 200006 / CBS 805.95 / DAOM BR144)</name>
    <name type="common">Pythium ultimum</name>
    <dbReference type="NCBI Taxonomy" id="431595"/>
    <lineage>
        <taxon>Eukaryota</taxon>
        <taxon>Sar</taxon>
        <taxon>Stramenopiles</taxon>
        <taxon>Oomycota</taxon>
        <taxon>Peronosporomycetes</taxon>
        <taxon>Pythiales</taxon>
        <taxon>Pythiaceae</taxon>
        <taxon>Globisporangium</taxon>
    </lineage>
</organism>
<dbReference type="HOGENOM" id="CLU_2783790_0_0_1"/>
<reference evidence="3" key="2">
    <citation type="submission" date="2010-04" db="EMBL/GenBank/DDBJ databases">
        <authorList>
            <person name="Buell R."/>
            <person name="Hamilton J."/>
            <person name="Hostetler J."/>
        </authorList>
    </citation>
    <scope>NUCLEOTIDE SEQUENCE [LARGE SCALE GENOMIC DNA]</scope>
    <source>
        <strain evidence="3">DAOM:BR144</strain>
    </source>
</reference>
<feature type="domain" description="PH" evidence="1">
    <location>
        <begin position="26"/>
        <end position="69"/>
    </location>
</feature>
<protein>
    <recommendedName>
        <fullName evidence="1">PH domain-containing protein</fullName>
    </recommendedName>
</protein>
<keyword evidence="3" id="KW-1185">Reference proteome</keyword>
<sequence>MRRIYHARNQEFLRLKEHTETQAKLQAEWAGYLWKQGERVFNTWQERYCAIRSGRLEYWQSIADAKSGI</sequence>
<evidence type="ECO:0000313" key="2">
    <source>
        <dbReference type="EnsemblProtists" id="PYU1_T012565"/>
    </source>
</evidence>
<name>K3X5R6_GLOUD</name>
<dbReference type="AlphaFoldDB" id="K3X5R6"/>
<dbReference type="SUPFAM" id="SSF50729">
    <property type="entry name" value="PH domain-like"/>
    <property type="match status" value="1"/>
</dbReference>
<dbReference type="STRING" id="431595.K3X5R6"/>
<dbReference type="Gene3D" id="2.30.29.30">
    <property type="entry name" value="Pleckstrin-homology domain (PH domain)/Phosphotyrosine-binding domain (PTB)"/>
    <property type="match status" value="1"/>
</dbReference>
<dbReference type="eggNOG" id="ENOG502RV19">
    <property type="taxonomic scope" value="Eukaryota"/>
</dbReference>
<reference evidence="3" key="1">
    <citation type="journal article" date="2010" name="Genome Biol.">
        <title>Genome sequence of the necrotrophic plant pathogen Pythium ultimum reveals original pathogenicity mechanisms and effector repertoire.</title>
        <authorList>
            <person name="Levesque C.A."/>
            <person name="Brouwer H."/>
            <person name="Cano L."/>
            <person name="Hamilton J.P."/>
            <person name="Holt C."/>
            <person name="Huitema E."/>
            <person name="Raffaele S."/>
            <person name="Robideau G.P."/>
            <person name="Thines M."/>
            <person name="Win J."/>
            <person name="Zerillo M.M."/>
            <person name="Beakes G.W."/>
            <person name="Boore J.L."/>
            <person name="Busam D."/>
            <person name="Dumas B."/>
            <person name="Ferriera S."/>
            <person name="Fuerstenberg S.I."/>
            <person name="Gachon C.M."/>
            <person name="Gaulin E."/>
            <person name="Govers F."/>
            <person name="Grenville-Briggs L."/>
            <person name="Horner N."/>
            <person name="Hostetler J."/>
            <person name="Jiang R.H."/>
            <person name="Johnson J."/>
            <person name="Krajaejun T."/>
            <person name="Lin H."/>
            <person name="Meijer H.J."/>
            <person name="Moore B."/>
            <person name="Morris P."/>
            <person name="Phuntmart V."/>
            <person name="Puiu D."/>
            <person name="Shetty J."/>
            <person name="Stajich J.E."/>
            <person name="Tripathy S."/>
            <person name="Wawra S."/>
            <person name="van West P."/>
            <person name="Whitty B.R."/>
            <person name="Coutinho P.M."/>
            <person name="Henrissat B."/>
            <person name="Martin F."/>
            <person name="Thomas P.D."/>
            <person name="Tyler B.M."/>
            <person name="De Vries R.P."/>
            <person name="Kamoun S."/>
            <person name="Yandell M."/>
            <person name="Tisserat N."/>
            <person name="Buell C.R."/>
        </authorList>
    </citation>
    <scope>NUCLEOTIDE SEQUENCE</scope>
    <source>
        <strain evidence="3">DAOM:BR144</strain>
    </source>
</reference>
<dbReference type="InParanoid" id="K3X5R6"/>
<evidence type="ECO:0000313" key="3">
    <source>
        <dbReference type="Proteomes" id="UP000019132"/>
    </source>
</evidence>
<dbReference type="InterPro" id="IPR011993">
    <property type="entry name" value="PH-like_dom_sf"/>
</dbReference>
<dbReference type="Proteomes" id="UP000019132">
    <property type="component" value="Unassembled WGS sequence"/>
</dbReference>
<dbReference type="InterPro" id="IPR001849">
    <property type="entry name" value="PH_domain"/>
</dbReference>
<evidence type="ECO:0000259" key="1">
    <source>
        <dbReference type="PROSITE" id="PS50003"/>
    </source>
</evidence>
<proteinExistence type="predicted"/>
<dbReference type="EMBL" id="GL376612">
    <property type="status" value="NOT_ANNOTATED_CDS"/>
    <property type="molecule type" value="Genomic_DNA"/>
</dbReference>